<keyword evidence="4 6" id="KW-0472">Membrane</keyword>
<proteinExistence type="predicted"/>
<comment type="caution">
    <text evidence="8">The sequence shown here is derived from an EMBL/GenBank/DDBJ whole genome shotgun (WGS) entry which is preliminary data.</text>
</comment>
<evidence type="ECO:0000256" key="4">
    <source>
        <dbReference type="ARBA" id="ARBA00023136"/>
    </source>
</evidence>
<dbReference type="GO" id="GO:0016020">
    <property type="term" value="C:membrane"/>
    <property type="evidence" value="ECO:0007669"/>
    <property type="project" value="UniProtKB-SubCell"/>
</dbReference>
<dbReference type="InterPro" id="IPR010432">
    <property type="entry name" value="RDD"/>
</dbReference>
<keyword evidence="2 6" id="KW-0812">Transmembrane</keyword>
<keyword evidence="9" id="KW-1185">Reference proteome</keyword>
<feature type="transmembrane region" description="Helical" evidence="6">
    <location>
        <begin position="23"/>
        <end position="44"/>
    </location>
</feature>
<protein>
    <submittedName>
        <fullName evidence="8">Putative RDD family membrane protein YckC</fullName>
    </submittedName>
</protein>
<feature type="transmembrane region" description="Helical" evidence="6">
    <location>
        <begin position="50"/>
        <end position="74"/>
    </location>
</feature>
<dbReference type="RefSeq" id="WP_184979179.1">
    <property type="nucleotide sequence ID" value="NZ_BAAALO010000017.1"/>
</dbReference>
<dbReference type="Pfam" id="PF06271">
    <property type="entry name" value="RDD"/>
    <property type="match status" value="1"/>
</dbReference>
<feature type="transmembrane region" description="Helical" evidence="6">
    <location>
        <begin position="111"/>
        <end position="131"/>
    </location>
</feature>
<gene>
    <name evidence="8" type="ORF">BJ992_001497</name>
</gene>
<dbReference type="PANTHER" id="PTHR38480">
    <property type="entry name" value="SLR0254 PROTEIN"/>
    <property type="match status" value="1"/>
</dbReference>
<evidence type="ECO:0000313" key="9">
    <source>
        <dbReference type="Proteomes" id="UP000555564"/>
    </source>
</evidence>
<evidence type="ECO:0000259" key="7">
    <source>
        <dbReference type="Pfam" id="PF06271"/>
    </source>
</evidence>
<evidence type="ECO:0000256" key="2">
    <source>
        <dbReference type="ARBA" id="ARBA00022692"/>
    </source>
</evidence>
<reference evidence="8 9" key="1">
    <citation type="submission" date="2020-08" db="EMBL/GenBank/DDBJ databases">
        <title>Sequencing the genomes of 1000 actinobacteria strains.</title>
        <authorList>
            <person name="Klenk H.-P."/>
        </authorList>
    </citation>
    <scope>NUCLEOTIDE SEQUENCE [LARGE SCALE GENOMIC DNA]</scope>
    <source>
        <strain evidence="8 9">DSM 44936</strain>
    </source>
</reference>
<evidence type="ECO:0000256" key="3">
    <source>
        <dbReference type="ARBA" id="ARBA00022989"/>
    </source>
</evidence>
<accession>A0A7X0IBE8</accession>
<dbReference type="Proteomes" id="UP000555564">
    <property type="component" value="Unassembled WGS sequence"/>
</dbReference>
<feature type="compositionally biased region" description="Gly residues" evidence="5">
    <location>
        <begin position="336"/>
        <end position="345"/>
    </location>
</feature>
<evidence type="ECO:0000256" key="5">
    <source>
        <dbReference type="SAM" id="MobiDB-lite"/>
    </source>
</evidence>
<dbReference type="EMBL" id="JACHIU010000001">
    <property type="protein sequence ID" value="MBB6472066.1"/>
    <property type="molecule type" value="Genomic_DNA"/>
</dbReference>
<evidence type="ECO:0000256" key="6">
    <source>
        <dbReference type="SAM" id="Phobius"/>
    </source>
</evidence>
<evidence type="ECO:0000256" key="1">
    <source>
        <dbReference type="ARBA" id="ARBA00004141"/>
    </source>
</evidence>
<evidence type="ECO:0000313" key="8">
    <source>
        <dbReference type="EMBL" id="MBB6472066.1"/>
    </source>
</evidence>
<sequence>MADVVTGEAVVLEVRVAQLPSRALALLVDGVLQGVAIYAVGWVWGQLGFVAEQAVVVAVAILLAALILVGYPVVSETLSRGRTVGKLVFGLRVVSDDGGPERFRQALFRGLAGLVEFWFLLGAPALIVSLVSAQGKRLGDVFAGTIVISERRPRQAPPPEMPPWMASWARTLELSRLPEGLASAARQYLSRWHQLAPAVRHEMGVRIATEFASYVSPPPPPNEPPYVYLAAVLAERRQRTEARLARRMAHGPFTSHGALSPHGAPSPYGALSPHGALSPYGALSPHGAPSPYGAPSSYGRFPASASGRGPGSMGPPPPVGSPVPLPPPGRMPGSVAGSGGFVAPV</sequence>
<dbReference type="AlphaFoldDB" id="A0A7X0IBE8"/>
<organism evidence="8 9">
    <name type="scientific">Sphaerisporangium rubeum</name>
    <dbReference type="NCBI Taxonomy" id="321317"/>
    <lineage>
        <taxon>Bacteria</taxon>
        <taxon>Bacillati</taxon>
        <taxon>Actinomycetota</taxon>
        <taxon>Actinomycetes</taxon>
        <taxon>Streptosporangiales</taxon>
        <taxon>Streptosporangiaceae</taxon>
        <taxon>Sphaerisporangium</taxon>
    </lineage>
</organism>
<feature type="region of interest" description="Disordered" evidence="5">
    <location>
        <begin position="299"/>
        <end position="345"/>
    </location>
</feature>
<keyword evidence="3 6" id="KW-1133">Transmembrane helix</keyword>
<feature type="domain" description="RDD" evidence="7">
    <location>
        <begin position="17"/>
        <end position="144"/>
    </location>
</feature>
<feature type="compositionally biased region" description="Pro residues" evidence="5">
    <location>
        <begin position="313"/>
        <end position="330"/>
    </location>
</feature>
<name>A0A7X0IBE8_9ACTN</name>
<comment type="subcellular location">
    <subcellularLocation>
        <location evidence="1">Membrane</location>
        <topology evidence="1">Multi-pass membrane protein</topology>
    </subcellularLocation>
</comment>
<dbReference type="PANTHER" id="PTHR38480:SF1">
    <property type="entry name" value="SLR0254 PROTEIN"/>
    <property type="match status" value="1"/>
</dbReference>